<name>A0ABV6WRC4_9ACTN</name>
<evidence type="ECO:0000313" key="2">
    <source>
        <dbReference type="EMBL" id="MFC1428577.1"/>
    </source>
</evidence>
<evidence type="ECO:0008006" key="4">
    <source>
        <dbReference type="Google" id="ProtNLM"/>
    </source>
</evidence>
<gene>
    <name evidence="2" type="ORF">ACEZCY_35985</name>
</gene>
<dbReference type="RefSeq" id="WP_380528036.1">
    <property type="nucleotide sequence ID" value="NZ_JBHFAA010000025.1"/>
</dbReference>
<sequence length="293" mass="32655">MTKNTAIKAKNTALKLSDIHPNEIERHPGEPITLVCPDCKCWRRVDRRKLVPHDGAEGIPCKSSSRRIEIDETVEEMADRLRQGVLAVAGMGRRTHTKPRIGKAPAIAQVSRNRQRHTALARHTRVCLTCLADQPCEAARTIWNRIALADHASECGTCQTGRMCGQGRRLNDRVALDRHTEQCTVCEPGGPCERGWRLQHRVSLGEHLDDCGYCRGGHRCPDGQRHQDAVDLDHAADARRAHLNTCPRCQQGLPCSTNTGAARQFNRLTQREAGDHTRRQAAAAAPRRYRTAS</sequence>
<feature type="region of interest" description="Disordered" evidence="1">
    <location>
        <begin position="270"/>
        <end position="293"/>
    </location>
</feature>
<dbReference type="Proteomes" id="UP001592529">
    <property type="component" value="Unassembled WGS sequence"/>
</dbReference>
<proteinExistence type="predicted"/>
<organism evidence="2 3">
    <name type="scientific">Streptacidiphilus alkalitolerans</name>
    <dbReference type="NCBI Taxonomy" id="3342712"/>
    <lineage>
        <taxon>Bacteria</taxon>
        <taxon>Bacillati</taxon>
        <taxon>Actinomycetota</taxon>
        <taxon>Actinomycetes</taxon>
        <taxon>Kitasatosporales</taxon>
        <taxon>Streptomycetaceae</taxon>
        <taxon>Streptacidiphilus</taxon>
    </lineage>
</organism>
<reference evidence="2 3" key="1">
    <citation type="submission" date="2024-09" db="EMBL/GenBank/DDBJ databases">
        <authorList>
            <person name="Lee S.D."/>
        </authorList>
    </citation>
    <scope>NUCLEOTIDE SEQUENCE [LARGE SCALE GENOMIC DNA]</scope>
    <source>
        <strain evidence="2 3">N1-12</strain>
    </source>
</reference>
<protein>
    <recommendedName>
        <fullName evidence="4">Recombination endonuclease VII</fullName>
    </recommendedName>
</protein>
<evidence type="ECO:0000256" key="1">
    <source>
        <dbReference type="SAM" id="MobiDB-lite"/>
    </source>
</evidence>
<comment type="caution">
    <text evidence="2">The sequence shown here is derived from an EMBL/GenBank/DDBJ whole genome shotgun (WGS) entry which is preliminary data.</text>
</comment>
<evidence type="ECO:0000313" key="3">
    <source>
        <dbReference type="Proteomes" id="UP001592529"/>
    </source>
</evidence>
<accession>A0ABV6WRC4</accession>
<keyword evidence="3" id="KW-1185">Reference proteome</keyword>
<dbReference type="EMBL" id="JBHFAA010000025">
    <property type="protein sequence ID" value="MFC1428577.1"/>
    <property type="molecule type" value="Genomic_DNA"/>
</dbReference>